<keyword evidence="1" id="KW-0233">DNA recombination</keyword>
<dbReference type="InterPro" id="IPR011010">
    <property type="entry name" value="DNA_brk_join_enz"/>
</dbReference>
<protein>
    <submittedName>
        <fullName evidence="4">Integrase family protein</fullName>
    </submittedName>
</protein>
<reference evidence="4 5" key="1">
    <citation type="journal article" date="2014" name="PLoS Genet.">
        <title>Phylogenetically driven sequencing of extremely halophilic archaea reveals strategies for static and dynamic osmo-response.</title>
        <authorList>
            <person name="Becker E.A."/>
            <person name="Seitzer P.M."/>
            <person name="Tritt A."/>
            <person name="Larsen D."/>
            <person name="Krusor M."/>
            <person name="Yao A.I."/>
            <person name="Wu D."/>
            <person name="Madern D."/>
            <person name="Eisen J.A."/>
            <person name="Darling A.E."/>
            <person name="Facciotti M.T."/>
        </authorList>
    </citation>
    <scope>NUCLEOTIDE SEQUENCE [LARGE SCALE GENOMIC DNA]</scope>
    <source>
        <strain evidence="4 5">100A6</strain>
    </source>
</reference>
<dbReference type="PROSITE" id="PS51898">
    <property type="entry name" value="TYR_RECOMBINASE"/>
    <property type="match status" value="1"/>
</dbReference>
<comment type="caution">
    <text evidence="4">The sequence shown here is derived from an EMBL/GenBank/DDBJ whole genome shotgun (WGS) entry which is preliminary data.</text>
</comment>
<evidence type="ECO:0000256" key="2">
    <source>
        <dbReference type="SAM" id="MobiDB-lite"/>
    </source>
</evidence>
<accession>M0M5I5</accession>
<evidence type="ECO:0000313" key="4">
    <source>
        <dbReference type="EMBL" id="EMA41057.1"/>
    </source>
</evidence>
<dbReference type="InterPro" id="IPR013762">
    <property type="entry name" value="Integrase-like_cat_sf"/>
</dbReference>
<dbReference type="SUPFAM" id="SSF56349">
    <property type="entry name" value="DNA breaking-rejoining enzymes"/>
    <property type="match status" value="1"/>
</dbReference>
<dbReference type="RefSeq" id="WP_007690609.1">
    <property type="nucleotide sequence ID" value="NZ_AJRK01000080.1"/>
</dbReference>
<dbReference type="GO" id="GO:0015074">
    <property type="term" value="P:DNA integration"/>
    <property type="evidence" value="ECO:0007669"/>
    <property type="project" value="InterPro"/>
</dbReference>
<dbReference type="OrthoDB" id="144892at2157"/>
<dbReference type="CDD" id="cd00397">
    <property type="entry name" value="DNA_BRE_C"/>
    <property type="match status" value="1"/>
</dbReference>
<dbReference type="eggNOG" id="arCOG01243">
    <property type="taxonomic scope" value="Archaea"/>
</dbReference>
<dbReference type="Pfam" id="PF00589">
    <property type="entry name" value="Phage_integrase"/>
    <property type="match status" value="1"/>
</dbReference>
<dbReference type="EMBL" id="AOMB01000007">
    <property type="protein sequence ID" value="EMA41057.1"/>
    <property type="molecule type" value="Genomic_DNA"/>
</dbReference>
<feature type="domain" description="Tyr recombinase" evidence="3">
    <location>
        <begin position="150"/>
        <end position="334"/>
    </location>
</feature>
<evidence type="ECO:0000259" key="3">
    <source>
        <dbReference type="PROSITE" id="PS51898"/>
    </source>
</evidence>
<dbReference type="AlphaFoldDB" id="M0M5I5"/>
<sequence length="437" mass="49344">MSDAERMLDALKRQLRGDPQELKDHEKSRNVSESDREALLKFDRRMQLLDSKYSDYRREKLLRHCTRIAENVRPGVLTDSLESRKAAEDIVLWIKSEYDNENTKHDYRTALRIFGKRVTEKGVNGESDRAPASIDWVDSGTSSSHNPVPDPADMLEWETDVKPMIKATQNARDAALIAVAFDAGARSGELKDLTVGNVSDHEHGLQIRVDGKRGQRSVPLIPSVPYLQQWLHGRGGSAHPAPDNPDAPLWSKLSSSEPLTYRRFNDVFKDAAERAGVVKTVTPTNFRKSNATFLAREGMNQAYIEDRQGRVRGSDATAHYVARFGGESDSEYAKVHGVKVEEDDTEPFGPIDCPRCEKETPRDEPKCVWCGQVLDYDAIPELEAQERKLRDAVYRLAGENPEMLDDVRRARDLMTVFEDNPDLFEDAQGFVEALSDE</sequence>
<evidence type="ECO:0000256" key="1">
    <source>
        <dbReference type="ARBA" id="ARBA00023172"/>
    </source>
</evidence>
<dbReference type="Proteomes" id="UP000011566">
    <property type="component" value="Unassembled WGS sequence"/>
</dbReference>
<dbReference type="GO" id="GO:0006310">
    <property type="term" value="P:DNA recombination"/>
    <property type="evidence" value="ECO:0007669"/>
    <property type="project" value="UniProtKB-KW"/>
</dbReference>
<evidence type="ECO:0000313" key="5">
    <source>
        <dbReference type="Proteomes" id="UP000011566"/>
    </source>
</evidence>
<name>M0M5I5_9EURY</name>
<organism evidence="4 5">
    <name type="scientific">Halococcus hamelinensis 100A6</name>
    <dbReference type="NCBI Taxonomy" id="1132509"/>
    <lineage>
        <taxon>Archaea</taxon>
        <taxon>Methanobacteriati</taxon>
        <taxon>Methanobacteriota</taxon>
        <taxon>Stenosarchaea group</taxon>
        <taxon>Halobacteria</taxon>
        <taxon>Halobacteriales</taxon>
        <taxon>Halococcaceae</taxon>
        <taxon>Halococcus</taxon>
    </lineage>
</organism>
<feature type="region of interest" description="Disordered" evidence="2">
    <location>
        <begin position="1"/>
        <end position="34"/>
    </location>
</feature>
<keyword evidence="5" id="KW-1185">Reference proteome</keyword>
<dbReference type="InterPro" id="IPR002104">
    <property type="entry name" value="Integrase_catalytic"/>
</dbReference>
<dbReference type="Gene3D" id="1.10.443.10">
    <property type="entry name" value="Intergrase catalytic core"/>
    <property type="match status" value="1"/>
</dbReference>
<gene>
    <name evidence="4" type="ORF">C447_02632</name>
</gene>
<proteinExistence type="predicted"/>
<feature type="region of interest" description="Disordered" evidence="2">
    <location>
        <begin position="122"/>
        <end position="151"/>
    </location>
</feature>
<dbReference type="GO" id="GO:0003677">
    <property type="term" value="F:DNA binding"/>
    <property type="evidence" value="ECO:0007669"/>
    <property type="project" value="InterPro"/>
</dbReference>